<gene>
    <name evidence="3" type="ORF">IQ16_05594</name>
</gene>
<feature type="transmembrane region" description="Helical" evidence="2">
    <location>
        <begin position="455"/>
        <end position="477"/>
    </location>
</feature>
<dbReference type="OrthoDB" id="504375at2"/>
<name>A0A562R7C5_9BRAD</name>
<evidence type="ECO:0000313" key="3">
    <source>
        <dbReference type="EMBL" id="TWI64965.1"/>
    </source>
</evidence>
<evidence type="ECO:0000256" key="1">
    <source>
        <dbReference type="SAM" id="MobiDB-lite"/>
    </source>
</evidence>
<evidence type="ECO:0000256" key="2">
    <source>
        <dbReference type="SAM" id="Phobius"/>
    </source>
</evidence>
<keyword evidence="4" id="KW-1185">Reference proteome</keyword>
<keyword evidence="2" id="KW-1133">Transmembrane helix</keyword>
<feature type="transmembrane region" description="Helical" evidence="2">
    <location>
        <begin position="268"/>
        <end position="285"/>
    </location>
</feature>
<keyword evidence="2" id="KW-0812">Transmembrane</keyword>
<dbReference type="RefSeq" id="WP_145831872.1">
    <property type="nucleotide sequence ID" value="NZ_VLLA01000016.1"/>
</dbReference>
<proteinExistence type="predicted"/>
<evidence type="ECO:0000313" key="4">
    <source>
        <dbReference type="Proteomes" id="UP000316291"/>
    </source>
</evidence>
<accession>A0A562R7C5</accession>
<protein>
    <submittedName>
        <fullName evidence="3">Uncharacterized protein</fullName>
    </submittedName>
</protein>
<organism evidence="3 4">
    <name type="scientific">Bradyrhizobium huanghuaihaiense</name>
    <dbReference type="NCBI Taxonomy" id="990078"/>
    <lineage>
        <taxon>Bacteria</taxon>
        <taxon>Pseudomonadati</taxon>
        <taxon>Pseudomonadota</taxon>
        <taxon>Alphaproteobacteria</taxon>
        <taxon>Hyphomicrobiales</taxon>
        <taxon>Nitrobacteraceae</taxon>
        <taxon>Bradyrhizobium</taxon>
    </lineage>
</organism>
<keyword evidence="2" id="KW-0472">Membrane</keyword>
<dbReference type="EMBL" id="VLLA01000016">
    <property type="protein sequence ID" value="TWI64965.1"/>
    <property type="molecule type" value="Genomic_DNA"/>
</dbReference>
<reference evidence="3 4" key="1">
    <citation type="journal article" date="2015" name="Stand. Genomic Sci.">
        <title>Genomic Encyclopedia of Bacterial and Archaeal Type Strains, Phase III: the genomes of soil and plant-associated and newly described type strains.</title>
        <authorList>
            <person name="Whitman W.B."/>
            <person name="Woyke T."/>
            <person name="Klenk H.P."/>
            <person name="Zhou Y."/>
            <person name="Lilburn T.G."/>
            <person name="Beck B.J."/>
            <person name="De Vos P."/>
            <person name="Vandamme P."/>
            <person name="Eisen J.A."/>
            <person name="Garrity G."/>
            <person name="Hugenholtz P."/>
            <person name="Kyrpides N.C."/>
        </authorList>
    </citation>
    <scope>NUCLEOTIDE SEQUENCE [LARGE SCALE GENOMIC DNA]</scope>
    <source>
        <strain evidence="3 4">CGMCC 1.10948</strain>
    </source>
</reference>
<sequence>MGGFCRTALVALSCAWGDAQYVAAASDGTAQFLGASPIEIVGESGKQSETRTIRFQTTGTPTIQFVTTDLARSAPAGLQAALIDGGQVRITPLAPPKTEVTGISAFEIAINSLPSRYGIFSGEIAVRVNGQPTETIKLKLTVQFPAAQPIAMQPATLSKPMTSASAVLPWSALLAQRPAEGSFPITIPGLPEGVEVTGTSGSVQLMAEGGQGPLIGTAELRPTKQGAVLSVDTSASAPGKYTGTGEIVLNGGQRRLLLPVDISVRSNPWTVLFLVLIGVLLGHLAKWSNERGSKIVSAQNRIFEIEARAQTVRADFREWLGPTLDDLRTKFLSGQFDAILTLATAADARIALTERLVRLSDRAETLRNNGILARISALRGSILGLSDVEDIRPTVASIETALLAAETLPANDQDQAADDVAGPRPKAQAQQLSPGSRLQQQLVAFRAKVAPKLQVFLKFAAILLVAFIGFEAIYLNGSQTFGANPVTDYLSAIVWGLSADVAARTLLALGR</sequence>
<feature type="region of interest" description="Disordered" evidence="1">
    <location>
        <begin position="414"/>
        <end position="434"/>
    </location>
</feature>
<feature type="transmembrane region" description="Helical" evidence="2">
    <location>
        <begin position="489"/>
        <end position="509"/>
    </location>
</feature>
<dbReference type="AlphaFoldDB" id="A0A562R7C5"/>
<dbReference type="Proteomes" id="UP000316291">
    <property type="component" value="Unassembled WGS sequence"/>
</dbReference>
<comment type="caution">
    <text evidence="3">The sequence shown here is derived from an EMBL/GenBank/DDBJ whole genome shotgun (WGS) entry which is preliminary data.</text>
</comment>